<protein>
    <submittedName>
        <fullName evidence="2">Uncharacterized protein</fullName>
    </submittedName>
</protein>
<keyword evidence="1" id="KW-0812">Transmembrane</keyword>
<evidence type="ECO:0000256" key="1">
    <source>
        <dbReference type="SAM" id="Phobius"/>
    </source>
</evidence>
<evidence type="ECO:0000313" key="3">
    <source>
        <dbReference type="Proteomes" id="UP000605986"/>
    </source>
</evidence>
<dbReference type="EMBL" id="JAADJG010000002">
    <property type="protein sequence ID" value="KAF4458180.1"/>
    <property type="molecule type" value="Genomic_DNA"/>
</dbReference>
<accession>A0A8H4KY33</accession>
<reference evidence="2" key="1">
    <citation type="submission" date="2020-01" db="EMBL/GenBank/DDBJ databases">
        <title>Identification and distribution of gene clusters putatively required for synthesis of sphingolipid metabolism inhibitors in phylogenetically diverse species of the filamentous fungus Fusarium.</title>
        <authorList>
            <person name="Kim H.-S."/>
            <person name="Busman M."/>
            <person name="Brown D.W."/>
            <person name="Divon H."/>
            <person name="Uhlig S."/>
            <person name="Proctor R.H."/>
        </authorList>
    </citation>
    <scope>NUCLEOTIDE SEQUENCE</scope>
    <source>
        <strain evidence="2">NRRL 53441</strain>
    </source>
</reference>
<name>A0A8H4KY33_9HYPO</name>
<proteinExistence type="predicted"/>
<sequence>MAAIARPAIAKPAAYPKALPVVVAVGSFALVASYVNSQLNRTSAAFDRSFAKYNTPESEANRARTFDGAIENPRTSLFNILGRRQ</sequence>
<keyword evidence="1" id="KW-1133">Transmembrane helix</keyword>
<comment type="caution">
    <text evidence="2">The sequence shown here is derived from an EMBL/GenBank/DDBJ whole genome shotgun (WGS) entry which is preliminary data.</text>
</comment>
<organism evidence="2 3">
    <name type="scientific">Fusarium austroafricanum</name>
    <dbReference type="NCBI Taxonomy" id="2364996"/>
    <lineage>
        <taxon>Eukaryota</taxon>
        <taxon>Fungi</taxon>
        <taxon>Dikarya</taxon>
        <taxon>Ascomycota</taxon>
        <taxon>Pezizomycotina</taxon>
        <taxon>Sordariomycetes</taxon>
        <taxon>Hypocreomycetidae</taxon>
        <taxon>Hypocreales</taxon>
        <taxon>Nectriaceae</taxon>
        <taxon>Fusarium</taxon>
        <taxon>Fusarium concolor species complex</taxon>
    </lineage>
</organism>
<keyword evidence="1" id="KW-0472">Membrane</keyword>
<keyword evidence="3" id="KW-1185">Reference proteome</keyword>
<dbReference type="Proteomes" id="UP000605986">
    <property type="component" value="Unassembled WGS sequence"/>
</dbReference>
<feature type="transmembrane region" description="Helical" evidence="1">
    <location>
        <begin position="18"/>
        <end position="35"/>
    </location>
</feature>
<dbReference type="OrthoDB" id="5188169at2759"/>
<dbReference type="AlphaFoldDB" id="A0A8H4KY33"/>
<evidence type="ECO:0000313" key="2">
    <source>
        <dbReference type="EMBL" id="KAF4458180.1"/>
    </source>
</evidence>
<gene>
    <name evidence="2" type="ORF">F53441_31</name>
</gene>